<keyword evidence="4" id="KW-0067">ATP-binding</keyword>
<dbReference type="SUPFAM" id="SSF56112">
    <property type="entry name" value="Protein kinase-like (PK-like)"/>
    <property type="match status" value="1"/>
</dbReference>
<dbReference type="OrthoDB" id="4062651at2759"/>
<organism evidence="6 7">
    <name type="scientific">Phtheirospermum japonicum</name>
    <dbReference type="NCBI Taxonomy" id="374723"/>
    <lineage>
        <taxon>Eukaryota</taxon>
        <taxon>Viridiplantae</taxon>
        <taxon>Streptophyta</taxon>
        <taxon>Embryophyta</taxon>
        <taxon>Tracheophyta</taxon>
        <taxon>Spermatophyta</taxon>
        <taxon>Magnoliopsida</taxon>
        <taxon>eudicotyledons</taxon>
        <taxon>Gunneridae</taxon>
        <taxon>Pentapetalae</taxon>
        <taxon>asterids</taxon>
        <taxon>lamiids</taxon>
        <taxon>Lamiales</taxon>
        <taxon>Orobanchaceae</taxon>
        <taxon>Orobanchaceae incertae sedis</taxon>
        <taxon>Phtheirospermum</taxon>
    </lineage>
</organism>
<keyword evidence="6" id="KW-0418">Kinase</keyword>
<dbReference type="AlphaFoldDB" id="A0A830BCD4"/>
<dbReference type="PROSITE" id="PS00107">
    <property type="entry name" value="PROTEIN_KINASE_ATP"/>
    <property type="match status" value="1"/>
</dbReference>
<feature type="compositionally biased region" description="Polar residues" evidence="5">
    <location>
        <begin position="173"/>
        <end position="182"/>
    </location>
</feature>
<name>A0A830BCD4_9LAMI</name>
<dbReference type="PANTHER" id="PTHR47985:SF44">
    <property type="entry name" value="SERINE_THREONINE-PROTEIN KINASE PBS1"/>
    <property type="match status" value="1"/>
</dbReference>
<keyword evidence="2" id="KW-0723">Serine/threonine-protein kinase</keyword>
<reference evidence="6" key="1">
    <citation type="submission" date="2020-07" db="EMBL/GenBank/DDBJ databases">
        <title>Ethylene signaling mediates host invasion by parasitic plants.</title>
        <authorList>
            <person name="Yoshida S."/>
        </authorList>
    </citation>
    <scope>NUCLEOTIDE SEQUENCE</scope>
    <source>
        <strain evidence="6">Okayama</strain>
    </source>
</reference>
<keyword evidence="6" id="KW-0808">Transferase</keyword>
<keyword evidence="3" id="KW-0472">Membrane</keyword>
<evidence type="ECO:0000256" key="2">
    <source>
        <dbReference type="ARBA" id="ARBA00022527"/>
    </source>
</evidence>
<evidence type="ECO:0000313" key="7">
    <source>
        <dbReference type="Proteomes" id="UP000653305"/>
    </source>
</evidence>
<comment type="caution">
    <text evidence="6">The sequence shown here is derived from an EMBL/GenBank/DDBJ whole genome shotgun (WGS) entry which is preliminary data.</text>
</comment>
<evidence type="ECO:0000313" key="6">
    <source>
        <dbReference type="EMBL" id="GFP83732.1"/>
    </source>
</evidence>
<dbReference type="InterPro" id="IPR011009">
    <property type="entry name" value="Kinase-like_dom_sf"/>
</dbReference>
<feature type="region of interest" description="Disordered" evidence="5">
    <location>
        <begin position="1"/>
        <end position="43"/>
    </location>
</feature>
<dbReference type="EMBL" id="BMAC01000069">
    <property type="protein sequence ID" value="GFP83732.1"/>
    <property type="molecule type" value="Genomic_DNA"/>
</dbReference>
<evidence type="ECO:0000256" key="3">
    <source>
        <dbReference type="ARBA" id="ARBA00023136"/>
    </source>
</evidence>
<evidence type="ECO:0000256" key="4">
    <source>
        <dbReference type="PROSITE-ProRule" id="PRU10141"/>
    </source>
</evidence>
<evidence type="ECO:0000256" key="1">
    <source>
        <dbReference type="ARBA" id="ARBA00004370"/>
    </source>
</evidence>
<comment type="subcellular location">
    <subcellularLocation>
        <location evidence="1">Membrane</location>
    </subcellularLocation>
</comment>
<gene>
    <name evidence="6" type="ORF">PHJA_000516700</name>
</gene>
<feature type="binding site" evidence="4">
    <location>
        <position position="90"/>
    </location>
    <ligand>
        <name>ATP</name>
        <dbReference type="ChEBI" id="CHEBI:30616"/>
    </ligand>
</feature>
<sequence>MGWFPCSGQPKRTSKKRNDESLESTESTSGKLRDGPKDGSSNKIAAKTFSFREMAVATRNFRSECLLGEGGFGRVYKGQLEGSGQVVAVKQLDRNGLQGNREFLARPLFKDKRKFSQIADPVLQGQYPARGLFQALAIAAMCVQDQPNMRPVMADVVTALTYLAKQNYDPETDNNSNPNQSPRWGPGTPSRAKGEAD</sequence>
<accession>A0A830BCD4</accession>
<dbReference type="InterPro" id="IPR017441">
    <property type="entry name" value="Protein_kinase_ATP_BS"/>
</dbReference>
<proteinExistence type="predicted"/>
<keyword evidence="4" id="KW-0547">Nucleotide-binding</keyword>
<dbReference type="PANTHER" id="PTHR47985">
    <property type="entry name" value="OS07G0668900 PROTEIN"/>
    <property type="match status" value="1"/>
</dbReference>
<feature type="region of interest" description="Disordered" evidence="5">
    <location>
        <begin position="168"/>
        <end position="197"/>
    </location>
</feature>
<keyword evidence="7" id="KW-1185">Reference proteome</keyword>
<protein>
    <submittedName>
        <fullName evidence="6">Serine/threonine-protein kinase cdl1</fullName>
    </submittedName>
</protein>
<dbReference type="Proteomes" id="UP000653305">
    <property type="component" value="Unassembled WGS sequence"/>
</dbReference>
<evidence type="ECO:0000256" key="5">
    <source>
        <dbReference type="SAM" id="MobiDB-lite"/>
    </source>
</evidence>
<dbReference type="Gene3D" id="3.30.200.20">
    <property type="entry name" value="Phosphorylase Kinase, domain 1"/>
    <property type="match status" value="1"/>
</dbReference>
<dbReference type="GO" id="GO:0016020">
    <property type="term" value="C:membrane"/>
    <property type="evidence" value="ECO:0007669"/>
    <property type="project" value="UniProtKB-SubCell"/>
</dbReference>
<dbReference type="GO" id="GO:0005524">
    <property type="term" value="F:ATP binding"/>
    <property type="evidence" value="ECO:0007669"/>
    <property type="project" value="UniProtKB-UniRule"/>
</dbReference>
<dbReference type="GO" id="GO:0004674">
    <property type="term" value="F:protein serine/threonine kinase activity"/>
    <property type="evidence" value="ECO:0007669"/>
    <property type="project" value="UniProtKB-KW"/>
</dbReference>